<evidence type="ECO:0000256" key="1">
    <source>
        <dbReference type="ARBA" id="ARBA00012417"/>
    </source>
</evidence>
<dbReference type="InterPro" id="IPR015199">
    <property type="entry name" value="DNA_pol_III_delta_C"/>
</dbReference>
<protein>
    <recommendedName>
        <fullName evidence="2">DNA polymerase III subunit delta'</fullName>
        <ecNumber evidence="1">2.7.7.7</ecNumber>
    </recommendedName>
</protein>
<dbReference type="GO" id="GO:0003677">
    <property type="term" value="F:DNA binding"/>
    <property type="evidence" value="ECO:0007669"/>
    <property type="project" value="InterPro"/>
</dbReference>
<evidence type="ECO:0000259" key="8">
    <source>
        <dbReference type="Pfam" id="PF09115"/>
    </source>
</evidence>
<accession>A0A379AYB4</accession>
<keyword evidence="3 9" id="KW-0808">Transferase</keyword>
<evidence type="ECO:0000313" key="9">
    <source>
        <dbReference type="EMBL" id="SUB27287.1"/>
    </source>
</evidence>
<sequence>MLRYPWLQPYYDKIINAFEQGYGHHALLFKTEQGIGGDELVRGVAEWLMCQSPKGNQPCGACHSCQLFNAGNHPDFYLLEPIENKDIGIDQVREVNEKVAQRSQQGGNKVVMIKQVDRLTESAANALLKTLEEPTEQTYFLLQADLSASLLATIYSRSQPWLIPNPPEAEALAWLETQNVGKNVGKIEEIRTALEVSHGRPLSALDMLQQGLLEKRKQLLRQFWQFYMRRSPLELLPHFEKEILFQQLDWLSAFLRDALKMKLNVPEHWVQADFLQAIARFNQRQSAQGLLKASQIMQQVRSDLLQINGVNQEIILLDGLTRLITEVFEPEQNY</sequence>
<dbReference type="Proteomes" id="UP000255113">
    <property type="component" value="Unassembled WGS sequence"/>
</dbReference>
<name>A0A379AYB4_AVIGA</name>
<keyword evidence="5" id="KW-0235">DNA replication</keyword>
<evidence type="ECO:0000256" key="6">
    <source>
        <dbReference type="ARBA" id="ARBA00022932"/>
    </source>
</evidence>
<dbReference type="InterPro" id="IPR004622">
    <property type="entry name" value="DNA_pol_HolB"/>
</dbReference>
<dbReference type="EC" id="2.7.7.7" evidence="1"/>
<evidence type="ECO:0000313" key="11">
    <source>
        <dbReference type="Proteomes" id="UP000255113"/>
    </source>
</evidence>
<dbReference type="GO" id="GO:0009360">
    <property type="term" value="C:DNA polymerase III complex"/>
    <property type="evidence" value="ECO:0007669"/>
    <property type="project" value="InterPro"/>
</dbReference>
<dbReference type="EMBL" id="SNXJ01000006">
    <property type="protein sequence ID" value="TDP28247.1"/>
    <property type="molecule type" value="Genomic_DNA"/>
</dbReference>
<keyword evidence="6" id="KW-0239">DNA-directed DNA polymerase</keyword>
<dbReference type="SUPFAM" id="SSF48019">
    <property type="entry name" value="post-AAA+ oligomerization domain-like"/>
    <property type="match status" value="1"/>
</dbReference>
<feature type="domain" description="DNA polymerase III delta subunit C-terminal" evidence="8">
    <location>
        <begin position="211"/>
        <end position="323"/>
    </location>
</feature>
<dbReference type="RefSeq" id="WP_103854266.1">
    <property type="nucleotide sequence ID" value="NZ_PQVJ01000031.1"/>
</dbReference>
<dbReference type="Pfam" id="PF13177">
    <property type="entry name" value="DNA_pol3_delta2"/>
    <property type="match status" value="1"/>
</dbReference>
<dbReference type="GO" id="GO:0008408">
    <property type="term" value="F:3'-5' exonuclease activity"/>
    <property type="evidence" value="ECO:0007669"/>
    <property type="project" value="InterPro"/>
</dbReference>
<gene>
    <name evidence="9" type="primary">holB_2</name>
    <name evidence="10" type="ORF">EV689_10613</name>
    <name evidence="9" type="ORF">NCTC11188_01596</name>
</gene>
<dbReference type="AlphaFoldDB" id="A0A379AYB4"/>
<evidence type="ECO:0000256" key="7">
    <source>
        <dbReference type="ARBA" id="ARBA00049244"/>
    </source>
</evidence>
<dbReference type="Gene3D" id="3.40.50.300">
    <property type="entry name" value="P-loop containing nucleotide triphosphate hydrolases"/>
    <property type="match status" value="1"/>
</dbReference>
<dbReference type="NCBIfam" id="NF005362">
    <property type="entry name" value="PRK06871.1"/>
    <property type="match status" value="1"/>
</dbReference>
<reference evidence="10 12" key="2">
    <citation type="submission" date="2019-03" db="EMBL/GenBank/DDBJ databases">
        <title>Genomic Encyclopedia of Type Strains, Phase IV (KMG-IV): sequencing the most valuable type-strain genomes for metagenomic binning, comparative biology and taxonomic classification.</title>
        <authorList>
            <person name="Goeker M."/>
        </authorList>
    </citation>
    <scope>NUCLEOTIDE SEQUENCE [LARGE SCALE GENOMIC DNA]</scope>
    <source>
        <strain evidence="10 12">DSM 17481</strain>
    </source>
</reference>
<evidence type="ECO:0000256" key="5">
    <source>
        <dbReference type="ARBA" id="ARBA00022705"/>
    </source>
</evidence>
<dbReference type="InterPro" id="IPR050238">
    <property type="entry name" value="DNA_Rep/Repair_Clamp_Loader"/>
</dbReference>
<dbReference type="Proteomes" id="UP000294683">
    <property type="component" value="Unassembled WGS sequence"/>
</dbReference>
<proteinExistence type="predicted"/>
<evidence type="ECO:0000256" key="4">
    <source>
        <dbReference type="ARBA" id="ARBA00022695"/>
    </source>
</evidence>
<dbReference type="InterPro" id="IPR027417">
    <property type="entry name" value="P-loop_NTPase"/>
</dbReference>
<evidence type="ECO:0000256" key="3">
    <source>
        <dbReference type="ARBA" id="ARBA00022679"/>
    </source>
</evidence>
<dbReference type="EMBL" id="UGSQ01000003">
    <property type="protein sequence ID" value="SUB27287.1"/>
    <property type="molecule type" value="Genomic_DNA"/>
</dbReference>
<dbReference type="PANTHER" id="PTHR11669:SF8">
    <property type="entry name" value="DNA POLYMERASE III SUBUNIT DELTA"/>
    <property type="match status" value="1"/>
</dbReference>
<dbReference type="InterPro" id="IPR008921">
    <property type="entry name" value="DNA_pol3_clamp-load_cplx_C"/>
</dbReference>
<organism evidence="9 11">
    <name type="scientific">Avibacterium gallinarum</name>
    <name type="common">Pasteurella gallinarum</name>
    <dbReference type="NCBI Taxonomy" id="755"/>
    <lineage>
        <taxon>Bacteria</taxon>
        <taxon>Pseudomonadati</taxon>
        <taxon>Pseudomonadota</taxon>
        <taxon>Gammaproteobacteria</taxon>
        <taxon>Pasteurellales</taxon>
        <taxon>Pasteurellaceae</taxon>
        <taxon>Avibacterium</taxon>
    </lineage>
</organism>
<dbReference type="PANTHER" id="PTHR11669">
    <property type="entry name" value="REPLICATION FACTOR C / DNA POLYMERASE III GAMMA-TAU SUBUNIT"/>
    <property type="match status" value="1"/>
</dbReference>
<dbReference type="GO" id="GO:0003887">
    <property type="term" value="F:DNA-directed DNA polymerase activity"/>
    <property type="evidence" value="ECO:0007669"/>
    <property type="project" value="UniProtKB-KW"/>
</dbReference>
<dbReference type="Pfam" id="PF09115">
    <property type="entry name" value="DNApol3-delta_C"/>
    <property type="match status" value="1"/>
</dbReference>
<reference evidence="9 11" key="1">
    <citation type="submission" date="2018-06" db="EMBL/GenBank/DDBJ databases">
        <authorList>
            <consortium name="Pathogen Informatics"/>
            <person name="Doyle S."/>
        </authorList>
    </citation>
    <scope>NUCLEOTIDE SEQUENCE [LARGE SCALE GENOMIC DNA]</scope>
    <source>
        <strain evidence="9 11">NCTC11188</strain>
    </source>
</reference>
<dbReference type="GO" id="GO:0006261">
    <property type="term" value="P:DNA-templated DNA replication"/>
    <property type="evidence" value="ECO:0007669"/>
    <property type="project" value="TreeGrafter"/>
</dbReference>
<evidence type="ECO:0000256" key="2">
    <source>
        <dbReference type="ARBA" id="ARBA00014363"/>
    </source>
</evidence>
<evidence type="ECO:0000313" key="12">
    <source>
        <dbReference type="Proteomes" id="UP000294683"/>
    </source>
</evidence>
<dbReference type="NCBIfam" id="TIGR00678">
    <property type="entry name" value="holB"/>
    <property type="match status" value="1"/>
</dbReference>
<comment type="catalytic activity">
    <reaction evidence="7">
        <text>DNA(n) + a 2'-deoxyribonucleoside 5'-triphosphate = DNA(n+1) + diphosphate</text>
        <dbReference type="Rhea" id="RHEA:22508"/>
        <dbReference type="Rhea" id="RHEA-COMP:17339"/>
        <dbReference type="Rhea" id="RHEA-COMP:17340"/>
        <dbReference type="ChEBI" id="CHEBI:33019"/>
        <dbReference type="ChEBI" id="CHEBI:61560"/>
        <dbReference type="ChEBI" id="CHEBI:173112"/>
        <dbReference type="EC" id="2.7.7.7"/>
    </reaction>
</comment>
<dbReference type="SUPFAM" id="SSF52540">
    <property type="entry name" value="P-loop containing nucleoside triphosphate hydrolases"/>
    <property type="match status" value="1"/>
</dbReference>
<dbReference type="Gene3D" id="1.20.272.10">
    <property type="match status" value="1"/>
</dbReference>
<keyword evidence="4 9" id="KW-0548">Nucleotidyltransferase</keyword>
<evidence type="ECO:0000313" key="10">
    <source>
        <dbReference type="EMBL" id="TDP28247.1"/>
    </source>
</evidence>
<keyword evidence="12" id="KW-1185">Reference proteome</keyword>